<feature type="compositionally biased region" description="Basic residues" evidence="1">
    <location>
        <begin position="79"/>
        <end position="110"/>
    </location>
</feature>
<feature type="region of interest" description="Disordered" evidence="1">
    <location>
        <begin position="24"/>
        <end position="110"/>
    </location>
</feature>
<keyword evidence="2" id="KW-0732">Signal</keyword>
<keyword evidence="7" id="KW-1185">Reference proteome</keyword>
<evidence type="ECO:0000313" key="3">
    <source>
        <dbReference type="EMBL" id="CAF0750795.1"/>
    </source>
</evidence>
<feature type="signal peptide" evidence="2">
    <location>
        <begin position="1"/>
        <end position="24"/>
    </location>
</feature>
<dbReference type="EMBL" id="CAJNOH010000017">
    <property type="protein sequence ID" value="CAF0760550.1"/>
    <property type="molecule type" value="Genomic_DNA"/>
</dbReference>
<evidence type="ECO:0000256" key="2">
    <source>
        <dbReference type="SAM" id="SignalP"/>
    </source>
</evidence>
<dbReference type="AlphaFoldDB" id="A0A813R2P3"/>
<sequence length="110" mass="12033">MRLLWFYTLALVLIFAFAFQHVNGDHHKKGGGKKDMSPHIGGQADHPAGGHGRNPSLSPHRDSSRSRSSSGHRSDGSSHKGHKHGKGGKHKHDGKHKHKKQGGKKHHRSG</sequence>
<accession>A0A813R2P3</accession>
<evidence type="ECO:0000256" key="1">
    <source>
        <dbReference type="SAM" id="MobiDB-lite"/>
    </source>
</evidence>
<dbReference type="Proteomes" id="UP000663882">
    <property type="component" value="Unassembled WGS sequence"/>
</dbReference>
<dbReference type="EMBL" id="CAJOAX010001607">
    <property type="protein sequence ID" value="CAF3730407.1"/>
    <property type="molecule type" value="Genomic_DNA"/>
</dbReference>
<feature type="chain" id="PRO_5036222783" evidence="2">
    <location>
        <begin position="25"/>
        <end position="110"/>
    </location>
</feature>
<protein>
    <submittedName>
        <fullName evidence="5">Uncharacterized protein</fullName>
    </submittedName>
</protein>
<dbReference type="Proteomes" id="UP000663870">
    <property type="component" value="Unassembled WGS sequence"/>
</dbReference>
<dbReference type="EMBL" id="CAJNOL010000039">
    <property type="protein sequence ID" value="CAF0776115.1"/>
    <property type="molecule type" value="Genomic_DNA"/>
</dbReference>
<evidence type="ECO:0000313" key="4">
    <source>
        <dbReference type="EMBL" id="CAF0760550.1"/>
    </source>
</evidence>
<reference evidence="5" key="1">
    <citation type="submission" date="2021-02" db="EMBL/GenBank/DDBJ databases">
        <authorList>
            <person name="Nowell W R."/>
        </authorList>
    </citation>
    <scope>NUCLEOTIDE SEQUENCE</scope>
</reference>
<evidence type="ECO:0000313" key="6">
    <source>
        <dbReference type="EMBL" id="CAF3730407.1"/>
    </source>
</evidence>
<dbReference type="EMBL" id="CAJNOO010000024">
    <property type="protein sequence ID" value="CAF0750795.1"/>
    <property type="molecule type" value="Genomic_DNA"/>
</dbReference>
<evidence type="ECO:0000313" key="7">
    <source>
        <dbReference type="Proteomes" id="UP000663870"/>
    </source>
</evidence>
<dbReference type="Proteomes" id="UP000663854">
    <property type="component" value="Unassembled WGS sequence"/>
</dbReference>
<comment type="caution">
    <text evidence="5">The sequence shown here is derived from an EMBL/GenBank/DDBJ whole genome shotgun (WGS) entry which is preliminary data.</text>
</comment>
<proteinExistence type="predicted"/>
<gene>
    <name evidence="5" type="ORF">JXQ802_LOCUS2974</name>
    <name evidence="6" type="ORF">OTI717_LOCUS14405</name>
    <name evidence="4" type="ORF">PYM288_LOCUS2577</name>
    <name evidence="3" type="ORF">RFH988_LOCUS1280</name>
</gene>
<name>A0A813R2P3_9BILA</name>
<dbReference type="Proteomes" id="UP000663823">
    <property type="component" value="Unassembled WGS sequence"/>
</dbReference>
<organism evidence="5 7">
    <name type="scientific">Rotaria sordida</name>
    <dbReference type="NCBI Taxonomy" id="392033"/>
    <lineage>
        <taxon>Eukaryota</taxon>
        <taxon>Metazoa</taxon>
        <taxon>Spiralia</taxon>
        <taxon>Gnathifera</taxon>
        <taxon>Rotifera</taxon>
        <taxon>Eurotatoria</taxon>
        <taxon>Bdelloidea</taxon>
        <taxon>Philodinida</taxon>
        <taxon>Philodinidae</taxon>
        <taxon>Rotaria</taxon>
    </lineage>
</organism>
<evidence type="ECO:0000313" key="5">
    <source>
        <dbReference type="EMBL" id="CAF0776115.1"/>
    </source>
</evidence>